<keyword evidence="7 8" id="KW-0408">Iron</keyword>
<keyword evidence="3 8" id="KW-0349">Heme</keyword>
<dbReference type="Gene3D" id="1.10.760.10">
    <property type="entry name" value="Cytochrome c-like domain"/>
    <property type="match status" value="1"/>
</dbReference>
<dbReference type="SUPFAM" id="SSF46626">
    <property type="entry name" value="Cytochrome c"/>
    <property type="match status" value="1"/>
</dbReference>
<comment type="caution">
    <text evidence="11">The sequence shown here is derived from an EMBL/GenBank/DDBJ whole genome shotgun (WGS) entry which is preliminary data.</text>
</comment>
<evidence type="ECO:0000256" key="6">
    <source>
        <dbReference type="ARBA" id="ARBA00022982"/>
    </source>
</evidence>
<sequence length="126" mass="13027">MMKFGFAFLAVATLAAPAFAAPDGKALFAANCAACHQGAGQGIPGAFPALARNKFVVGDPKLVAATVLNGRGGMPAFRDSLKDDQLAATVSFVRMSWGNKAPAIPPAIFAAVRTGKMKTERPMPVH</sequence>
<reference evidence="11" key="1">
    <citation type="submission" date="2023-07" db="EMBL/GenBank/DDBJ databases">
        <authorList>
            <person name="Kim M."/>
        </authorList>
    </citation>
    <scope>NUCLEOTIDE SEQUENCE</scope>
    <source>
        <strain evidence="11">BIUV-7</strain>
    </source>
</reference>
<dbReference type="PANTHER" id="PTHR35008:SF4">
    <property type="entry name" value="BLL4482 PROTEIN"/>
    <property type="match status" value="1"/>
</dbReference>
<dbReference type="PRINTS" id="PR00605">
    <property type="entry name" value="CYTCHROMECIC"/>
</dbReference>
<evidence type="ECO:0000256" key="9">
    <source>
        <dbReference type="SAM" id="SignalP"/>
    </source>
</evidence>
<keyword evidence="5 8" id="KW-0479">Metal-binding</keyword>
<keyword evidence="4" id="KW-0679">Respiratory chain</keyword>
<dbReference type="InterPro" id="IPR009056">
    <property type="entry name" value="Cyt_c-like_dom"/>
</dbReference>
<evidence type="ECO:0000256" key="2">
    <source>
        <dbReference type="ARBA" id="ARBA00022448"/>
    </source>
</evidence>
<gene>
    <name evidence="11" type="ORF">Q4F19_03560</name>
</gene>
<dbReference type="InterPro" id="IPR036909">
    <property type="entry name" value="Cyt_c-like_dom_sf"/>
</dbReference>
<proteinExistence type="predicted"/>
<dbReference type="Proteomes" id="UP001169764">
    <property type="component" value="Unassembled WGS sequence"/>
</dbReference>
<dbReference type="Pfam" id="PF13442">
    <property type="entry name" value="Cytochrome_CBB3"/>
    <property type="match status" value="1"/>
</dbReference>
<keyword evidence="9" id="KW-0732">Signal</keyword>
<organism evidence="11 12">
    <name type="scientific">Sphingomonas natans</name>
    <dbReference type="NCBI Taxonomy" id="3063330"/>
    <lineage>
        <taxon>Bacteria</taxon>
        <taxon>Pseudomonadati</taxon>
        <taxon>Pseudomonadota</taxon>
        <taxon>Alphaproteobacteria</taxon>
        <taxon>Sphingomonadales</taxon>
        <taxon>Sphingomonadaceae</taxon>
        <taxon>Sphingomonas</taxon>
    </lineage>
</organism>
<evidence type="ECO:0000256" key="8">
    <source>
        <dbReference type="PROSITE-ProRule" id="PRU00433"/>
    </source>
</evidence>
<evidence type="ECO:0000256" key="7">
    <source>
        <dbReference type="ARBA" id="ARBA00023004"/>
    </source>
</evidence>
<keyword evidence="6" id="KW-0249">Electron transport</keyword>
<dbReference type="PANTHER" id="PTHR35008">
    <property type="entry name" value="BLL4482 PROTEIN-RELATED"/>
    <property type="match status" value="1"/>
</dbReference>
<feature type="signal peptide" evidence="9">
    <location>
        <begin position="1"/>
        <end position="20"/>
    </location>
</feature>
<evidence type="ECO:0000313" key="12">
    <source>
        <dbReference type="Proteomes" id="UP001169764"/>
    </source>
</evidence>
<dbReference type="EMBL" id="JAUOTP010000001">
    <property type="protein sequence ID" value="MDO6413451.1"/>
    <property type="molecule type" value="Genomic_DNA"/>
</dbReference>
<comment type="cofactor">
    <cofactor evidence="1">
        <name>heme c</name>
        <dbReference type="ChEBI" id="CHEBI:61717"/>
    </cofactor>
</comment>
<evidence type="ECO:0000313" key="11">
    <source>
        <dbReference type="EMBL" id="MDO6413451.1"/>
    </source>
</evidence>
<keyword evidence="12" id="KW-1185">Reference proteome</keyword>
<dbReference type="InterPro" id="IPR008168">
    <property type="entry name" value="Cyt_C_IC"/>
</dbReference>
<evidence type="ECO:0000256" key="4">
    <source>
        <dbReference type="ARBA" id="ARBA00022660"/>
    </source>
</evidence>
<dbReference type="InterPro" id="IPR051459">
    <property type="entry name" value="Cytochrome_c-type_DH"/>
</dbReference>
<feature type="domain" description="Cytochrome c" evidence="10">
    <location>
        <begin position="19"/>
        <end position="97"/>
    </location>
</feature>
<name>A0ABT8Y562_9SPHN</name>
<dbReference type="PROSITE" id="PS51007">
    <property type="entry name" value="CYTC"/>
    <property type="match status" value="1"/>
</dbReference>
<protein>
    <submittedName>
        <fullName evidence="11">Cytochrome c</fullName>
    </submittedName>
</protein>
<evidence type="ECO:0000256" key="1">
    <source>
        <dbReference type="ARBA" id="ARBA00001926"/>
    </source>
</evidence>
<accession>A0ABT8Y562</accession>
<keyword evidence="2" id="KW-0813">Transport</keyword>
<feature type="chain" id="PRO_5045762421" evidence="9">
    <location>
        <begin position="21"/>
        <end position="126"/>
    </location>
</feature>
<evidence type="ECO:0000256" key="3">
    <source>
        <dbReference type="ARBA" id="ARBA00022617"/>
    </source>
</evidence>
<evidence type="ECO:0000259" key="10">
    <source>
        <dbReference type="PROSITE" id="PS51007"/>
    </source>
</evidence>
<evidence type="ECO:0000256" key="5">
    <source>
        <dbReference type="ARBA" id="ARBA00022723"/>
    </source>
</evidence>